<reference evidence="1 2" key="1">
    <citation type="journal article" date="2024" name="G3 (Bethesda)">
        <title>Genome assembly of Hibiscus sabdariffa L. provides insights into metabolisms of medicinal natural products.</title>
        <authorList>
            <person name="Kim T."/>
        </authorList>
    </citation>
    <scope>NUCLEOTIDE SEQUENCE [LARGE SCALE GENOMIC DNA]</scope>
    <source>
        <strain evidence="1">TK-2024</strain>
        <tissue evidence="1">Old leaves</tissue>
    </source>
</reference>
<gene>
    <name evidence="1" type="ORF">V6N11_003481</name>
</gene>
<name>A0ABR2SE02_9ROSI</name>
<proteinExistence type="predicted"/>
<sequence length="97" mass="10724">MKEYNMFYTSAAEISGWQPDEILAIRFSFYLVLSLRKIQFTNNISAGNSHLLGISGPAERAATLPRLLEYYCQAIKPVGALPELTLTVSSGRAPTGW</sequence>
<dbReference type="Proteomes" id="UP001396334">
    <property type="component" value="Unassembled WGS sequence"/>
</dbReference>
<organism evidence="1 2">
    <name type="scientific">Hibiscus sabdariffa</name>
    <name type="common">roselle</name>
    <dbReference type="NCBI Taxonomy" id="183260"/>
    <lineage>
        <taxon>Eukaryota</taxon>
        <taxon>Viridiplantae</taxon>
        <taxon>Streptophyta</taxon>
        <taxon>Embryophyta</taxon>
        <taxon>Tracheophyta</taxon>
        <taxon>Spermatophyta</taxon>
        <taxon>Magnoliopsida</taxon>
        <taxon>eudicotyledons</taxon>
        <taxon>Gunneridae</taxon>
        <taxon>Pentapetalae</taxon>
        <taxon>rosids</taxon>
        <taxon>malvids</taxon>
        <taxon>Malvales</taxon>
        <taxon>Malvaceae</taxon>
        <taxon>Malvoideae</taxon>
        <taxon>Hibiscus</taxon>
    </lineage>
</organism>
<evidence type="ECO:0000313" key="1">
    <source>
        <dbReference type="EMBL" id="KAK9023256.1"/>
    </source>
</evidence>
<comment type="caution">
    <text evidence="1">The sequence shown here is derived from an EMBL/GenBank/DDBJ whole genome shotgun (WGS) entry which is preliminary data.</text>
</comment>
<dbReference type="EMBL" id="JBBPBN010000015">
    <property type="protein sequence ID" value="KAK9023256.1"/>
    <property type="molecule type" value="Genomic_DNA"/>
</dbReference>
<accession>A0ABR2SE02</accession>
<protein>
    <submittedName>
        <fullName evidence="1">Uncharacterized protein</fullName>
    </submittedName>
</protein>
<keyword evidence="2" id="KW-1185">Reference proteome</keyword>
<evidence type="ECO:0000313" key="2">
    <source>
        <dbReference type="Proteomes" id="UP001396334"/>
    </source>
</evidence>